<comment type="similarity">
    <text evidence="2">Belongs to the outer membrane factor (OMF) (TC 1.B.17) family.</text>
</comment>
<evidence type="ECO:0000256" key="2">
    <source>
        <dbReference type="ARBA" id="ARBA00007613"/>
    </source>
</evidence>
<evidence type="ECO:0000256" key="3">
    <source>
        <dbReference type="ARBA" id="ARBA00022448"/>
    </source>
</evidence>
<keyword evidence="8" id="KW-0175">Coiled coil</keyword>
<organism evidence="9 10">
    <name type="scientific">Arcobacter caeni</name>
    <dbReference type="NCBI Taxonomy" id="1912877"/>
    <lineage>
        <taxon>Bacteria</taxon>
        <taxon>Pseudomonadati</taxon>
        <taxon>Campylobacterota</taxon>
        <taxon>Epsilonproteobacteria</taxon>
        <taxon>Campylobacterales</taxon>
        <taxon>Arcobacteraceae</taxon>
        <taxon>Arcobacter</taxon>
    </lineage>
</organism>
<keyword evidence="10" id="KW-1185">Reference proteome</keyword>
<dbReference type="GO" id="GO:1990281">
    <property type="term" value="C:efflux pump complex"/>
    <property type="evidence" value="ECO:0007669"/>
    <property type="project" value="TreeGrafter"/>
</dbReference>
<dbReference type="RefSeq" id="WP_108560233.1">
    <property type="nucleotide sequence ID" value="NZ_MUXE01000015.1"/>
</dbReference>
<sequence>MKKLYFIFLVPLFLSAQNLEELVNLSIQNKLVDSSQKSLDSIKDEYKSIKSGYLPSVDVGANHSITDKETTSVPKNSSKTYASISYELYDGGKKSDIYDSYESNIKSSEKSLEALKNDISLNVVTYYYNYLSYISQKEAKEKEIEQLDSELTRLSRFLDAGTTTEDEVQKIISRLESSKVTLQELELEILTILHNLEYITGEKVTISAGSNVKELENNAQTDLRFDLKSLEYNVEAKLANSKSEKSGYLPTITLDNTYSYYDSNFDNKAYESNAIDHQNIASANLKWNIFSFGETKYKYESKYKDYLSLKSQLEYEKNKANVDLELAIKSYEISKLKIKSSEANLKAATTAYDVIKSKYQNGLIDNVAFLESLSEKFTALSQLKTSQNDLEIKKAKILYYSGKKLEEYIK</sequence>
<evidence type="ECO:0000256" key="6">
    <source>
        <dbReference type="ARBA" id="ARBA00023136"/>
    </source>
</evidence>
<accession>A0A363CXE3</accession>
<dbReference type="Gene3D" id="1.20.1600.10">
    <property type="entry name" value="Outer membrane efflux proteins (OEP)"/>
    <property type="match status" value="1"/>
</dbReference>
<evidence type="ECO:0000313" key="9">
    <source>
        <dbReference type="EMBL" id="PUE63721.1"/>
    </source>
</evidence>
<dbReference type="EMBL" id="MUXE01000015">
    <property type="protein sequence ID" value="PUE63721.1"/>
    <property type="molecule type" value="Genomic_DNA"/>
</dbReference>
<keyword evidence="6" id="KW-0472">Membrane</keyword>
<dbReference type="Pfam" id="PF02321">
    <property type="entry name" value="OEP"/>
    <property type="match status" value="2"/>
</dbReference>
<keyword evidence="7" id="KW-0998">Cell outer membrane</keyword>
<dbReference type="Proteomes" id="UP000251135">
    <property type="component" value="Unassembled WGS sequence"/>
</dbReference>
<dbReference type="InterPro" id="IPR003423">
    <property type="entry name" value="OMP_efflux"/>
</dbReference>
<proteinExistence type="inferred from homology"/>
<keyword evidence="3" id="KW-0813">Transport</keyword>
<evidence type="ECO:0000256" key="5">
    <source>
        <dbReference type="ARBA" id="ARBA00022692"/>
    </source>
</evidence>
<name>A0A363CXE3_9BACT</name>
<feature type="coiled-coil region" evidence="8">
    <location>
        <begin position="98"/>
        <end position="188"/>
    </location>
</feature>
<comment type="subcellular location">
    <subcellularLocation>
        <location evidence="1">Cell outer membrane</location>
    </subcellularLocation>
</comment>
<dbReference type="AlphaFoldDB" id="A0A363CXE3"/>
<reference evidence="9 10" key="1">
    <citation type="submission" date="2017-02" db="EMBL/GenBank/DDBJ databases">
        <title>Arcobacter caeni sp. nov, a new Arcobacter species isolated from reclaimed water.</title>
        <authorList>
            <person name="Figueras M.J."/>
            <person name="Perez-Cataluna A."/>
            <person name="Salas-Masso N."/>
        </authorList>
    </citation>
    <scope>NUCLEOTIDE SEQUENCE [LARGE SCALE GENOMIC DNA]</scope>
    <source>
        <strain evidence="9 10">RW17-10</strain>
    </source>
</reference>
<dbReference type="InterPro" id="IPR051906">
    <property type="entry name" value="TolC-like"/>
</dbReference>
<comment type="caution">
    <text evidence="9">The sequence shown here is derived from an EMBL/GenBank/DDBJ whole genome shotgun (WGS) entry which is preliminary data.</text>
</comment>
<evidence type="ECO:0000313" key="10">
    <source>
        <dbReference type="Proteomes" id="UP000251135"/>
    </source>
</evidence>
<evidence type="ECO:0000256" key="1">
    <source>
        <dbReference type="ARBA" id="ARBA00004442"/>
    </source>
</evidence>
<evidence type="ECO:0000256" key="8">
    <source>
        <dbReference type="SAM" id="Coils"/>
    </source>
</evidence>
<protein>
    <submittedName>
        <fullName evidence="9">Transporter</fullName>
    </submittedName>
</protein>
<dbReference type="GO" id="GO:0015562">
    <property type="term" value="F:efflux transmembrane transporter activity"/>
    <property type="evidence" value="ECO:0007669"/>
    <property type="project" value="InterPro"/>
</dbReference>
<dbReference type="GO" id="GO:0009279">
    <property type="term" value="C:cell outer membrane"/>
    <property type="evidence" value="ECO:0007669"/>
    <property type="project" value="UniProtKB-SubCell"/>
</dbReference>
<dbReference type="GO" id="GO:0015288">
    <property type="term" value="F:porin activity"/>
    <property type="evidence" value="ECO:0007669"/>
    <property type="project" value="TreeGrafter"/>
</dbReference>
<dbReference type="PANTHER" id="PTHR30026:SF20">
    <property type="entry name" value="OUTER MEMBRANE PROTEIN TOLC"/>
    <property type="match status" value="1"/>
</dbReference>
<gene>
    <name evidence="9" type="ORF">B0174_09905</name>
</gene>
<dbReference type="OrthoDB" id="5338266at2"/>
<keyword evidence="5" id="KW-0812">Transmembrane</keyword>
<dbReference type="SUPFAM" id="SSF56954">
    <property type="entry name" value="Outer membrane efflux proteins (OEP)"/>
    <property type="match status" value="1"/>
</dbReference>
<evidence type="ECO:0000256" key="4">
    <source>
        <dbReference type="ARBA" id="ARBA00022452"/>
    </source>
</evidence>
<keyword evidence="4" id="KW-1134">Transmembrane beta strand</keyword>
<dbReference type="PANTHER" id="PTHR30026">
    <property type="entry name" value="OUTER MEMBRANE PROTEIN TOLC"/>
    <property type="match status" value="1"/>
</dbReference>
<evidence type="ECO:0000256" key="7">
    <source>
        <dbReference type="ARBA" id="ARBA00023237"/>
    </source>
</evidence>